<sequence length="33" mass="3992">MFKPLFKLTCTRLYELYPTHLCSWVCKCNLLLI</sequence>
<protein>
    <submittedName>
        <fullName evidence="1">Uncharacterized protein</fullName>
    </submittedName>
</protein>
<reference evidence="1" key="2">
    <citation type="journal article" date="2015" name="Fish Shellfish Immunol.">
        <title>Early steps in the European eel (Anguilla anguilla)-Vibrio vulnificus interaction in the gills: Role of the RtxA13 toxin.</title>
        <authorList>
            <person name="Callol A."/>
            <person name="Pajuelo D."/>
            <person name="Ebbesson L."/>
            <person name="Teles M."/>
            <person name="MacKenzie S."/>
            <person name="Amaro C."/>
        </authorList>
    </citation>
    <scope>NUCLEOTIDE SEQUENCE</scope>
</reference>
<reference evidence="1" key="1">
    <citation type="submission" date="2014-11" db="EMBL/GenBank/DDBJ databases">
        <authorList>
            <person name="Amaro Gonzalez C."/>
        </authorList>
    </citation>
    <scope>NUCLEOTIDE SEQUENCE</scope>
</reference>
<dbReference type="EMBL" id="GBXM01024063">
    <property type="protein sequence ID" value="JAH84514.1"/>
    <property type="molecule type" value="Transcribed_RNA"/>
</dbReference>
<name>A0A0E9W296_ANGAN</name>
<organism evidence="1">
    <name type="scientific">Anguilla anguilla</name>
    <name type="common">European freshwater eel</name>
    <name type="synonym">Muraena anguilla</name>
    <dbReference type="NCBI Taxonomy" id="7936"/>
    <lineage>
        <taxon>Eukaryota</taxon>
        <taxon>Metazoa</taxon>
        <taxon>Chordata</taxon>
        <taxon>Craniata</taxon>
        <taxon>Vertebrata</taxon>
        <taxon>Euteleostomi</taxon>
        <taxon>Actinopterygii</taxon>
        <taxon>Neopterygii</taxon>
        <taxon>Teleostei</taxon>
        <taxon>Anguilliformes</taxon>
        <taxon>Anguillidae</taxon>
        <taxon>Anguilla</taxon>
    </lineage>
</organism>
<accession>A0A0E9W296</accession>
<proteinExistence type="predicted"/>
<dbReference type="AlphaFoldDB" id="A0A0E9W296"/>
<evidence type="ECO:0000313" key="1">
    <source>
        <dbReference type="EMBL" id="JAH84514.1"/>
    </source>
</evidence>